<dbReference type="Gene3D" id="2.60.220.50">
    <property type="match status" value="1"/>
</dbReference>
<dbReference type="OrthoDB" id="1100386at2759"/>
<dbReference type="PROSITE" id="PS50026">
    <property type="entry name" value="EGF_3"/>
    <property type="match status" value="1"/>
</dbReference>
<dbReference type="GO" id="GO:0005509">
    <property type="term" value="F:calcium ion binding"/>
    <property type="evidence" value="ECO:0007669"/>
    <property type="project" value="InterPro"/>
</dbReference>
<evidence type="ECO:0000259" key="11">
    <source>
        <dbReference type="PROSITE" id="PS50221"/>
    </source>
</evidence>
<dbReference type="GO" id="GO:0007166">
    <property type="term" value="P:cell surface receptor signaling pathway"/>
    <property type="evidence" value="ECO:0007669"/>
    <property type="project" value="InterPro"/>
</dbReference>
<dbReference type="CDD" id="cd00054">
    <property type="entry name" value="EGF_CA"/>
    <property type="match status" value="1"/>
</dbReference>
<dbReference type="Proteomes" id="UP000824540">
    <property type="component" value="Unassembled WGS sequence"/>
</dbReference>
<evidence type="ECO:0000259" key="10">
    <source>
        <dbReference type="PROSITE" id="PS50026"/>
    </source>
</evidence>
<feature type="domain" description="EGF-like" evidence="10">
    <location>
        <begin position="1"/>
        <end position="36"/>
    </location>
</feature>
<sequence>VDECSHDICGSNAVCYNTPGSYYCTCQDSYISSTGFTWETGVTLCKHFLEELESLTPPEGQSREEYYLNKLNEELANNPDAILSEGAVTSVLTTALSVTDNLSPEEGDSNGAEVASIVLEISEKLVSALIEPNMTNAKIIRTPIMGSAAAVLMSVSGMEKLMSPSFFETENVTEMYSDIITATLPKTNHTELPDPVNFTILHSKQKFQAGLVTCVYWDDKGKEKNWSVDGCTATFSNETHTVCSCTHLSTFAILLQTEEQAEDDELLEWINLICMAVGLAFLGLAILSFLLCSWNPKINNTARLHLCICLFLGHLLFLLGVSRTENETVCAAIAGLLHFLFLSSFVFMLLETLQLFLLVRSLSQVRVIQKEGLRPLYILLIGYGIPLLVVGVSAG</sequence>
<dbReference type="InterPro" id="IPR000152">
    <property type="entry name" value="EGF-type_Asp/Asn_hydroxyl_site"/>
</dbReference>
<feature type="transmembrane region" description="Helical" evidence="9">
    <location>
        <begin position="304"/>
        <end position="321"/>
    </location>
</feature>
<protein>
    <submittedName>
        <fullName evidence="13">Uncharacterized protein</fullName>
    </submittedName>
</protein>
<evidence type="ECO:0000259" key="12">
    <source>
        <dbReference type="PROSITE" id="PS50261"/>
    </source>
</evidence>
<dbReference type="InterPro" id="IPR046338">
    <property type="entry name" value="GAIN_dom_sf"/>
</dbReference>
<feature type="non-terminal residue" evidence="13">
    <location>
        <position position="1"/>
    </location>
</feature>
<dbReference type="InterPro" id="IPR049883">
    <property type="entry name" value="NOTCH1_EGF-like"/>
</dbReference>
<dbReference type="InterPro" id="IPR000742">
    <property type="entry name" value="EGF"/>
</dbReference>
<dbReference type="Pfam" id="PF00002">
    <property type="entry name" value="7tm_2"/>
    <property type="match status" value="1"/>
</dbReference>
<keyword evidence="7" id="KW-1015">Disulfide bond</keyword>
<dbReference type="Pfam" id="PF07645">
    <property type="entry name" value="EGF_CA"/>
    <property type="match status" value="1"/>
</dbReference>
<dbReference type="EMBL" id="JAFBMS010000043">
    <property type="protein sequence ID" value="KAG9340396.1"/>
    <property type="molecule type" value="Genomic_DNA"/>
</dbReference>
<evidence type="ECO:0000256" key="5">
    <source>
        <dbReference type="ARBA" id="ARBA00022989"/>
    </source>
</evidence>
<evidence type="ECO:0000313" key="13">
    <source>
        <dbReference type="EMBL" id="KAG9340396.1"/>
    </source>
</evidence>
<evidence type="ECO:0000256" key="6">
    <source>
        <dbReference type="ARBA" id="ARBA00023136"/>
    </source>
</evidence>
<dbReference type="SMART" id="SM00179">
    <property type="entry name" value="EGF_CA"/>
    <property type="match status" value="1"/>
</dbReference>
<evidence type="ECO:0000256" key="3">
    <source>
        <dbReference type="ARBA" id="ARBA00022536"/>
    </source>
</evidence>
<dbReference type="GO" id="GO:0007189">
    <property type="term" value="P:adenylate cyclase-activating G protein-coupled receptor signaling pathway"/>
    <property type="evidence" value="ECO:0007669"/>
    <property type="project" value="TreeGrafter"/>
</dbReference>
<evidence type="ECO:0000256" key="7">
    <source>
        <dbReference type="ARBA" id="ARBA00023157"/>
    </source>
</evidence>
<feature type="non-terminal residue" evidence="13">
    <location>
        <position position="395"/>
    </location>
</feature>
<dbReference type="Pfam" id="PF01825">
    <property type="entry name" value="GPS"/>
    <property type="match status" value="1"/>
</dbReference>
<keyword evidence="6 9" id="KW-0472">Membrane</keyword>
<keyword evidence="5 9" id="KW-1133">Transmembrane helix</keyword>
<dbReference type="PROSITE" id="PS50261">
    <property type="entry name" value="G_PROTEIN_RECEP_F2_4"/>
    <property type="match status" value="1"/>
</dbReference>
<keyword evidence="3 8" id="KW-0245">EGF-like domain</keyword>
<feature type="transmembrane region" description="Helical" evidence="9">
    <location>
        <begin position="269"/>
        <end position="292"/>
    </location>
</feature>
<feature type="transmembrane region" description="Helical" evidence="9">
    <location>
        <begin position="376"/>
        <end position="394"/>
    </location>
</feature>
<evidence type="ECO:0000256" key="2">
    <source>
        <dbReference type="ARBA" id="ARBA00022475"/>
    </source>
</evidence>
<feature type="domain" description="G-protein coupled receptors family 2 profile 2" evidence="12">
    <location>
        <begin position="267"/>
        <end position="395"/>
    </location>
</feature>
<feature type="domain" description="GAIN-B" evidence="11">
    <location>
        <begin position="90"/>
        <end position="261"/>
    </location>
</feature>
<dbReference type="GO" id="GO:0005886">
    <property type="term" value="C:plasma membrane"/>
    <property type="evidence" value="ECO:0007669"/>
    <property type="project" value="UniProtKB-SubCell"/>
</dbReference>
<dbReference type="InterPro" id="IPR017981">
    <property type="entry name" value="GPCR_2-like_7TM"/>
</dbReference>
<comment type="subcellular location">
    <subcellularLocation>
        <location evidence="1">Cell membrane</location>
        <topology evidence="1">Multi-pass membrane protein</topology>
    </subcellularLocation>
</comment>
<organism evidence="13 14">
    <name type="scientific">Albula glossodonta</name>
    <name type="common">roundjaw bonefish</name>
    <dbReference type="NCBI Taxonomy" id="121402"/>
    <lineage>
        <taxon>Eukaryota</taxon>
        <taxon>Metazoa</taxon>
        <taxon>Chordata</taxon>
        <taxon>Craniata</taxon>
        <taxon>Vertebrata</taxon>
        <taxon>Euteleostomi</taxon>
        <taxon>Actinopterygii</taxon>
        <taxon>Neopterygii</taxon>
        <taxon>Teleostei</taxon>
        <taxon>Albuliformes</taxon>
        <taxon>Albulidae</taxon>
        <taxon>Albula</taxon>
    </lineage>
</organism>
<dbReference type="SUPFAM" id="SSF57196">
    <property type="entry name" value="EGF/Laminin"/>
    <property type="match status" value="1"/>
</dbReference>
<evidence type="ECO:0000256" key="4">
    <source>
        <dbReference type="ARBA" id="ARBA00022692"/>
    </source>
</evidence>
<gene>
    <name evidence="13" type="ORF">JZ751_021509</name>
</gene>
<dbReference type="AlphaFoldDB" id="A0A8T2NL46"/>
<dbReference type="InterPro" id="IPR000832">
    <property type="entry name" value="GPCR_2_secretin-like"/>
</dbReference>
<proteinExistence type="predicted"/>
<comment type="caution">
    <text evidence="8">Lacks conserved residue(s) required for the propagation of feature annotation.</text>
</comment>
<feature type="transmembrane region" description="Helical" evidence="9">
    <location>
        <begin position="333"/>
        <end position="356"/>
    </location>
</feature>
<dbReference type="PANTHER" id="PTHR12011">
    <property type="entry name" value="ADHESION G-PROTEIN COUPLED RECEPTOR"/>
    <property type="match status" value="1"/>
</dbReference>
<dbReference type="InterPro" id="IPR001881">
    <property type="entry name" value="EGF-like_Ca-bd_dom"/>
</dbReference>
<keyword evidence="2" id="KW-1003">Cell membrane</keyword>
<dbReference type="Gene3D" id="1.20.1070.10">
    <property type="entry name" value="Rhodopsin 7-helix transmembrane proteins"/>
    <property type="match status" value="1"/>
</dbReference>
<evidence type="ECO:0000313" key="14">
    <source>
        <dbReference type="Proteomes" id="UP000824540"/>
    </source>
</evidence>
<keyword evidence="14" id="KW-1185">Reference proteome</keyword>
<dbReference type="SMART" id="SM00303">
    <property type="entry name" value="GPS"/>
    <property type="match status" value="1"/>
</dbReference>
<dbReference type="InterPro" id="IPR057244">
    <property type="entry name" value="GAIN_B"/>
</dbReference>
<evidence type="ECO:0000256" key="9">
    <source>
        <dbReference type="SAM" id="Phobius"/>
    </source>
</evidence>
<dbReference type="GO" id="GO:0004930">
    <property type="term" value="F:G protein-coupled receptor activity"/>
    <property type="evidence" value="ECO:0007669"/>
    <property type="project" value="InterPro"/>
</dbReference>
<reference evidence="13" key="1">
    <citation type="thesis" date="2021" institute="BYU ScholarsArchive" country="Provo, UT, USA">
        <title>Applications of and Algorithms for Genome Assembly and Genomic Analyses with an Emphasis on Marine Teleosts.</title>
        <authorList>
            <person name="Pickett B.D."/>
        </authorList>
    </citation>
    <scope>NUCLEOTIDE SEQUENCE</scope>
    <source>
        <strain evidence="13">HI-2016</strain>
    </source>
</reference>
<dbReference type="PROSITE" id="PS50221">
    <property type="entry name" value="GAIN_B"/>
    <property type="match status" value="1"/>
</dbReference>
<accession>A0A8T2NL46</accession>
<name>A0A8T2NL46_9TELE</name>
<dbReference type="PANTHER" id="PTHR12011:SF469">
    <property type="entry name" value="ADHESION G PROTEIN-COUPLED RECEPTOR E1-RELATED"/>
    <property type="match status" value="1"/>
</dbReference>
<dbReference type="PROSITE" id="PS00010">
    <property type="entry name" value="ASX_HYDROXYL"/>
    <property type="match status" value="1"/>
</dbReference>
<evidence type="ECO:0000256" key="8">
    <source>
        <dbReference type="PROSITE-ProRule" id="PRU00076"/>
    </source>
</evidence>
<keyword evidence="4 9" id="KW-0812">Transmembrane</keyword>
<dbReference type="InterPro" id="IPR000203">
    <property type="entry name" value="GPS"/>
</dbReference>
<comment type="caution">
    <text evidence="13">The sequence shown here is derived from an EMBL/GenBank/DDBJ whole genome shotgun (WGS) entry which is preliminary data.</text>
</comment>
<dbReference type="Gene3D" id="2.10.25.10">
    <property type="entry name" value="Laminin"/>
    <property type="match status" value="1"/>
</dbReference>
<evidence type="ECO:0000256" key="1">
    <source>
        <dbReference type="ARBA" id="ARBA00004651"/>
    </source>
</evidence>